<dbReference type="AlphaFoldDB" id="A0A372LN99"/>
<dbReference type="GO" id="GO:0016829">
    <property type="term" value="F:lyase activity"/>
    <property type="evidence" value="ECO:0007669"/>
    <property type="project" value="UniProtKB-KW"/>
</dbReference>
<dbReference type="GO" id="GO:0015716">
    <property type="term" value="P:organic phosphonate transport"/>
    <property type="evidence" value="ECO:0007669"/>
    <property type="project" value="InterPro"/>
</dbReference>
<dbReference type="RefSeq" id="WP_117326784.1">
    <property type="nucleotide sequence ID" value="NZ_QVTE01000030.1"/>
</dbReference>
<dbReference type="EMBL" id="QVTE01000030">
    <property type="protein sequence ID" value="RFU68994.1"/>
    <property type="molecule type" value="Genomic_DNA"/>
</dbReference>
<reference evidence="1 2" key="1">
    <citation type="submission" date="2018-08" db="EMBL/GenBank/DDBJ databases">
        <title>Bacillus chawlae sp. nov., Bacillus glennii sp. nov., and Bacillus saganii sp. nov. Isolated from the Vehicle Assembly Building at Kennedy Space Center where the Viking Spacecraft were Assembled.</title>
        <authorList>
            <person name="Seuylemezian A."/>
            <person name="Vaishampayan P."/>
        </authorList>
    </citation>
    <scope>NUCLEOTIDE SEQUENCE [LARGE SCALE GENOMIC DNA]</scope>
    <source>
        <strain evidence="1 2">V47-23a</strain>
    </source>
</reference>
<sequence>MNRRKRTGILINGSTELAEQLAKEIVDKYEVIMIEEPNPGLVMMKMRETSKRSLFYLGEVFVTECKVQINRCLGIGILKGNDPKLAHHLAVIDAAYNAGLIETFKWEEALLLQQQEINRKKQSFSSAVLKTKVNFETMDVQ</sequence>
<evidence type="ECO:0000313" key="1">
    <source>
        <dbReference type="EMBL" id="RFU68994.1"/>
    </source>
</evidence>
<dbReference type="GO" id="GO:0019634">
    <property type="term" value="P:organic phosphonate metabolic process"/>
    <property type="evidence" value="ECO:0007669"/>
    <property type="project" value="InterPro"/>
</dbReference>
<accession>A0A372LN99</accession>
<dbReference type="NCBIfam" id="TIGR03293">
    <property type="entry name" value="PhnG_redo"/>
    <property type="match status" value="1"/>
</dbReference>
<protein>
    <submittedName>
        <fullName evidence="1">Phosphonate C-P lyase system protein PhnG</fullName>
    </submittedName>
</protein>
<organism evidence="1 2">
    <name type="scientific">Peribacillus saganii</name>
    <dbReference type="NCBI Taxonomy" id="2303992"/>
    <lineage>
        <taxon>Bacteria</taxon>
        <taxon>Bacillati</taxon>
        <taxon>Bacillota</taxon>
        <taxon>Bacilli</taxon>
        <taxon>Bacillales</taxon>
        <taxon>Bacillaceae</taxon>
        <taxon>Peribacillus</taxon>
    </lineage>
</organism>
<gene>
    <name evidence="1" type="primary">phnG</name>
    <name evidence="1" type="ORF">D0469_10960</name>
</gene>
<dbReference type="Pfam" id="PF06754">
    <property type="entry name" value="PhnG"/>
    <property type="match status" value="1"/>
</dbReference>
<evidence type="ECO:0000313" key="2">
    <source>
        <dbReference type="Proteomes" id="UP000264541"/>
    </source>
</evidence>
<keyword evidence="2" id="KW-1185">Reference proteome</keyword>
<comment type="caution">
    <text evidence="1">The sequence shown here is derived from an EMBL/GenBank/DDBJ whole genome shotgun (WGS) entry which is preliminary data.</text>
</comment>
<proteinExistence type="predicted"/>
<name>A0A372LN99_9BACI</name>
<dbReference type="OrthoDB" id="3182891at2"/>
<dbReference type="InterPro" id="IPR009609">
    <property type="entry name" value="Phosphonate_metab_PhnG"/>
</dbReference>
<dbReference type="Proteomes" id="UP000264541">
    <property type="component" value="Unassembled WGS sequence"/>
</dbReference>
<keyword evidence="1" id="KW-0456">Lyase</keyword>